<dbReference type="PROSITE" id="PS00028">
    <property type="entry name" value="ZINC_FINGER_C2H2_1"/>
    <property type="match status" value="1"/>
</dbReference>
<feature type="compositionally biased region" description="Polar residues" evidence="2">
    <location>
        <begin position="8"/>
        <end position="21"/>
    </location>
</feature>
<evidence type="ECO:0000313" key="5">
    <source>
        <dbReference type="Proteomes" id="UP000655225"/>
    </source>
</evidence>
<evidence type="ECO:0000256" key="2">
    <source>
        <dbReference type="SAM" id="MobiDB-lite"/>
    </source>
</evidence>
<keyword evidence="1" id="KW-0479">Metal-binding</keyword>
<proteinExistence type="predicted"/>
<dbReference type="SUPFAM" id="SSF57667">
    <property type="entry name" value="beta-beta-alpha zinc fingers"/>
    <property type="match status" value="1"/>
</dbReference>
<dbReference type="GO" id="GO:0003729">
    <property type="term" value="F:mRNA binding"/>
    <property type="evidence" value="ECO:0007669"/>
    <property type="project" value="InterPro"/>
</dbReference>
<dbReference type="PROSITE" id="PS50157">
    <property type="entry name" value="ZINC_FINGER_C2H2_2"/>
    <property type="match status" value="1"/>
</dbReference>
<keyword evidence="5" id="KW-1185">Reference proteome</keyword>
<evidence type="ECO:0000313" key="4">
    <source>
        <dbReference type="EMBL" id="KAF8397811.1"/>
    </source>
</evidence>
<accession>A0A834Z398</accession>
<dbReference type="GO" id="GO:0031124">
    <property type="term" value="P:mRNA 3'-end processing"/>
    <property type="evidence" value="ECO:0007669"/>
    <property type="project" value="InterPro"/>
</dbReference>
<feature type="domain" description="C2H2-type" evidence="3">
    <location>
        <begin position="218"/>
        <end position="245"/>
    </location>
</feature>
<feature type="region of interest" description="Disordered" evidence="2">
    <location>
        <begin position="145"/>
        <end position="170"/>
    </location>
</feature>
<gene>
    <name evidence="4" type="ORF">HHK36_016734</name>
</gene>
<dbReference type="GO" id="GO:0006369">
    <property type="term" value="P:termination of RNA polymerase II transcription"/>
    <property type="evidence" value="ECO:0007669"/>
    <property type="project" value="InterPro"/>
</dbReference>
<dbReference type="GO" id="GO:0005849">
    <property type="term" value="C:mRNA cleavage factor complex"/>
    <property type="evidence" value="ECO:0007669"/>
    <property type="project" value="TreeGrafter"/>
</dbReference>
<dbReference type="EMBL" id="JABCRI010000011">
    <property type="protein sequence ID" value="KAF8397811.1"/>
    <property type="molecule type" value="Genomic_DNA"/>
</dbReference>
<reference evidence="4 5" key="1">
    <citation type="submission" date="2020-04" db="EMBL/GenBank/DDBJ databases">
        <title>Plant Genome Project.</title>
        <authorList>
            <person name="Zhang R.-G."/>
        </authorList>
    </citation>
    <scope>NUCLEOTIDE SEQUENCE [LARGE SCALE GENOMIC DNA]</scope>
    <source>
        <strain evidence="4">YNK0</strain>
        <tissue evidence="4">Leaf</tissue>
    </source>
</reference>
<dbReference type="PANTHER" id="PTHR15921:SF3">
    <property type="entry name" value="PRE-MRNA CLEAVAGE COMPLEX 2 PROTEIN PCF11"/>
    <property type="match status" value="1"/>
</dbReference>
<dbReference type="InterPro" id="IPR045154">
    <property type="entry name" value="PCF11-like"/>
</dbReference>
<dbReference type="GO" id="GO:0005737">
    <property type="term" value="C:cytoplasm"/>
    <property type="evidence" value="ECO:0007669"/>
    <property type="project" value="TreeGrafter"/>
</dbReference>
<keyword evidence="1" id="KW-0863">Zinc-finger</keyword>
<dbReference type="Proteomes" id="UP000655225">
    <property type="component" value="Unassembled WGS sequence"/>
</dbReference>
<keyword evidence="1" id="KW-0862">Zinc</keyword>
<organism evidence="4 5">
    <name type="scientific">Tetracentron sinense</name>
    <name type="common">Spur-leaf</name>
    <dbReference type="NCBI Taxonomy" id="13715"/>
    <lineage>
        <taxon>Eukaryota</taxon>
        <taxon>Viridiplantae</taxon>
        <taxon>Streptophyta</taxon>
        <taxon>Embryophyta</taxon>
        <taxon>Tracheophyta</taxon>
        <taxon>Spermatophyta</taxon>
        <taxon>Magnoliopsida</taxon>
        <taxon>Trochodendrales</taxon>
        <taxon>Trochodendraceae</taxon>
        <taxon>Tetracentron</taxon>
    </lineage>
</organism>
<comment type="caution">
    <text evidence="4">The sequence shown here is derived from an EMBL/GenBank/DDBJ whole genome shotgun (WGS) entry which is preliminary data.</text>
</comment>
<name>A0A834Z398_TETSI</name>
<dbReference type="PANTHER" id="PTHR15921">
    <property type="entry name" value="PRE-MRNA CLEAVAGE COMPLEX II"/>
    <property type="match status" value="1"/>
</dbReference>
<dbReference type="InterPro" id="IPR057242">
    <property type="entry name" value="PCFS4-like"/>
</dbReference>
<dbReference type="InterPro" id="IPR036236">
    <property type="entry name" value="Znf_C2H2_sf"/>
</dbReference>
<dbReference type="OrthoDB" id="2129491at2759"/>
<dbReference type="Pfam" id="PF23228">
    <property type="entry name" value="zf_PCFS4"/>
    <property type="match status" value="1"/>
</dbReference>
<dbReference type="GO" id="GO:0000993">
    <property type="term" value="F:RNA polymerase II complex binding"/>
    <property type="evidence" value="ECO:0007669"/>
    <property type="project" value="InterPro"/>
</dbReference>
<dbReference type="InterPro" id="IPR013087">
    <property type="entry name" value="Znf_C2H2_type"/>
</dbReference>
<sequence>MEYPALGHSNNPATDIPGQSSTGSLLDAIMKTELLSNNPVTGGLPNLSFQDSGVLPSHSNIHPSVPSGPPSQLSASSEPSFRVSFCSASSETLKVVSEAFNPLSSLLSSLVAKGLVSASATESPTLTPPQVPVWLQNNSPGITTTSSMAVPSSPVSSTIPPSSSGNELPFSESAVKSTTALSQATAAEMEMIGIVFKPEIIHKSHPSVISDVFNDLPHRCSICGLLFKLQEQLDRHLEWHASKKPERSNINKVSRSWYVNLDDWVAEYVGLPSGCTSTAFEEELGNALEKRELMVPADESQSICSLCGDLFEDFYSHERDKWMFKGAVYLTILSGKVEIGTTDESASRGHIVHANCISSQSSVHDLALADCLKEVAPVGGHEYYRKFKAMTKNPSSSRGRREFGSWIINVEYHFAFTSKYKFLEDGGRDMHAMAILAPHGCKYLEDGGRDMHAMAILAPHGGKYLDFVGAGSG</sequence>
<dbReference type="AlphaFoldDB" id="A0A834Z398"/>
<feature type="compositionally biased region" description="Low complexity" evidence="2">
    <location>
        <begin position="145"/>
        <end position="164"/>
    </location>
</feature>
<dbReference type="OMA" id="DMHAMAI"/>
<feature type="region of interest" description="Disordered" evidence="2">
    <location>
        <begin position="1"/>
        <end position="21"/>
    </location>
</feature>
<dbReference type="GO" id="GO:0008270">
    <property type="term" value="F:zinc ion binding"/>
    <property type="evidence" value="ECO:0007669"/>
    <property type="project" value="UniProtKB-KW"/>
</dbReference>
<evidence type="ECO:0000259" key="3">
    <source>
        <dbReference type="PROSITE" id="PS50157"/>
    </source>
</evidence>
<evidence type="ECO:0000256" key="1">
    <source>
        <dbReference type="PROSITE-ProRule" id="PRU00042"/>
    </source>
</evidence>
<protein>
    <recommendedName>
        <fullName evidence="3">C2H2-type domain-containing protein</fullName>
    </recommendedName>
</protein>